<dbReference type="SUPFAM" id="SSF56925">
    <property type="entry name" value="OMPA-like"/>
    <property type="match status" value="1"/>
</dbReference>
<reference evidence="4 5" key="1">
    <citation type="submission" date="2018-02" db="EMBL/GenBank/DDBJ databases">
        <title>The draft genome of Sphingobacterium sp. 5JN-11.</title>
        <authorList>
            <person name="Liu L."/>
            <person name="Li L."/>
            <person name="Liang L."/>
            <person name="Zhang X."/>
            <person name="Wang T."/>
        </authorList>
    </citation>
    <scope>NUCLEOTIDE SEQUENCE [LARGE SCALE GENOMIC DNA]</scope>
    <source>
        <strain evidence="4 5">5JN-11</strain>
    </source>
</reference>
<dbReference type="OrthoDB" id="945117at2"/>
<evidence type="ECO:0000313" key="4">
    <source>
        <dbReference type="EMBL" id="PRD45550.1"/>
    </source>
</evidence>
<dbReference type="InterPro" id="IPR027385">
    <property type="entry name" value="Beta-barrel_OMP"/>
</dbReference>
<evidence type="ECO:0000256" key="1">
    <source>
        <dbReference type="ARBA" id="ARBA00022729"/>
    </source>
</evidence>
<organism evidence="4 5">
    <name type="scientific">Sphingobacterium haloxyli</name>
    <dbReference type="NCBI Taxonomy" id="2100533"/>
    <lineage>
        <taxon>Bacteria</taxon>
        <taxon>Pseudomonadati</taxon>
        <taxon>Bacteroidota</taxon>
        <taxon>Sphingobacteriia</taxon>
        <taxon>Sphingobacteriales</taxon>
        <taxon>Sphingobacteriaceae</taxon>
        <taxon>Sphingobacterium</taxon>
    </lineage>
</organism>
<gene>
    <name evidence="4" type="ORF">C5745_17725</name>
</gene>
<dbReference type="InterPro" id="IPR011250">
    <property type="entry name" value="OMP/PagP_B-barrel"/>
</dbReference>
<feature type="chain" id="PRO_5015633872" description="Outer membrane protein beta-barrel domain-containing protein" evidence="2">
    <location>
        <begin position="21"/>
        <end position="211"/>
    </location>
</feature>
<sequence length="211" mass="22850">MKKLLLTLTAVAGLTVASKAQEFGFQKTDFIVEGFINSSNTDDKQTEKKVSKFNFNPKFGYFVSDKIAVGLELAVGNSKTTDYSGQQDASVKKNNFGIGAFGRYYFLEVGSRFKTYAELGAGYNQLGGETADGNATTDLAKTKGFGVNAGVGANYFLTNNIAIGFSFGDVIAFNSSKVDVDGAKSQNEFSTKINVFDNFFNTTHFGLTFKF</sequence>
<dbReference type="EMBL" id="PVBQ01000019">
    <property type="protein sequence ID" value="PRD45550.1"/>
    <property type="molecule type" value="Genomic_DNA"/>
</dbReference>
<evidence type="ECO:0000313" key="5">
    <source>
        <dbReference type="Proteomes" id="UP000239711"/>
    </source>
</evidence>
<dbReference type="Proteomes" id="UP000239711">
    <property type="component" value="Unassembled WGS sequence"/>
</dbReference>
<evidence type="ECO:0000259" key="3">
    <source>
        <dbReference type="Pfam" id="PF13505"/>
    </source>
</evidence>
<dbReference type="RefSeq" id="WP_105718351.1">
    <property type="nucleotide sequence ID" value="NZ_PVBQ01000019.1"/>
</dbReference>
<dbReference type="Gene3D" id="2.40.160.20">
    <property type="match status" value="1"/>
</dbReference>
<name>A0A2S9IYJ0_9SPHI</name>
<dbReference type="AlphaFoldDB" id="A0A2S9IYJ0"/>
<feature type="signal peptide" evidence="2">
    <location>
        <begin position="1"/>
        <end position="20"/>
    </location>
</feature>
<feature type="domain" description="Outer membrane protein beta-barrel" evidence="3">
    <location>
        <begin position="7"/>
        <end position="181"/>
    </location>
</feature>
<keyword evidence="1 2" id="KW-0732">Signal</keyword>
<proteinExistence type="predicted"/>
<comment type="caution">
    <text evidence="4">The sequence shown here is derived from an EMBL/GenBank/DDBJ whole genome shotgun (WGS) entry which is preliminary data.</text>
</comment>
<dbReference type="Pfam" id="PF13505">
    <property type="entry name" value="OMP_b-brl"/>
    <property type="match status" value="1"/>
</dbReference>
<evidence type="ECO:0000256" key="2">
    <source>
        <dbReference type="SAM" id="SignalP"/>
    </source>
</evidence>
<keyword evidence="5" id="KW-1185">Reference proteome</keyword>
<accession>A0A2S9IYJ0</accession>
<protein>
    <recommendedName>
        <fullName evidence="3">Outer membrane protein beta-barrel domain-containing protein</fullName>
    </recommendedName>
</protein>